<dbReference type="CDD" id="cd04301">
    <property type="entry name" value="NAT_SF"/>
    <property type="match status" value="1"/>
</dbReference>
<dbReference type="InterPro" id="IPR000182">
    <property type="entry name" value="GNAT_dom"/>
</dbReference>
<evidence type="ECO:0000256" key="2">
    <source>
        <dbReference type="ARBA" id="ARBA00023315"/>
    </source>
</evidence>
<dbReference type="Proteomes" id="UP000516305">
    <property type="component" value="Chromosome"/>
</dbReference>
<dbReference type="EMBL" id="CP060139">
    <property type="protein sequence ID" value="QNR25976.1"/>
    <property type="molecule type" value="Genomic_DNA"/>
</dbReference>
<dbReference type="SUPFAM" id="SSF55729">
    <property type="entry name" value="Acyl-CoA N-acyltransferases (Nat)"/>
    <property type="match status" value="1"/>
</dbReference>
<dbReference type="InterPro" id="IPR050832">
    <property type="entry name" value="Bact_Acetyltransf"/>
</dbReference>
<dbReference type="InterPro" id="IPR016181">
    <property type="entry name" value="Acyl_CoA_acyltransferase"/>
</dbReference>
<organism evidence="4 5">
    <name type="scientific">Croceimicrobium hydrocarbonivorans</name>
    <dbReference type="NCBI Taxonomy" id="2761580"/>
    <lineage>
        <taxon>Bacteria</taxon>
        <taxon>Pseudomonadati</taxon>
        <taxon>Bacteroidota</taxon>
        <taxon>Flavobacteriia</taxon>
        <taxon>Flavobacteriales</taxon>
        <taxon>Owenweeksiaceae</taxon>
        <taxon>Croceimicrobium</taxon>
    </lineage>
</organism>
<feature type="domain" description="N-acetyltransferase" evidence="3">
    <location>
        <begin position="4"/>
        <end position="154"/>
    </location>
</feature>
<keyword evidence="1 4" id="KW-0808">Transferase</keyword>
<proteinExistence type="predicted"/>
<dbReference type="RefSeq" id="WP_210760502.1">
    <property type="nucleotide sequence ID" value="NZ_CP060139.1"/>
</dbReference>
<protein>
    <submittedName>
        <fullName evidence="4">GNAT family N-acetyltransferase</fullName>
    </submittedName>
</protein>
<sequence>MAKQELRIERTNSKNPDFISLVQLLDAELVHRDGPMNSFYHQFNGIEDLKQALLLYQGDQALACGAFKNKSADTAEVKRMYVVESQRSQGLASQLLGALEDWARELALKRLVLETGINQPEAIRLYEKNGYQRIPNYPPYEGVETSYCFEKILN</sequence>
<evidence type="ECO:0000259" key="3">
    <source>
        <dbReference type="PROSITE" id="PS51186"/>
    </source>
</evidence>
<dbReference type="GO" id="GO:0016747">
    <property type="term" value="F:acyltransferase activity, transferring groups other than amino-acyl groups"/>
    <property type="evidence" value="ECO:0007669"/>
    <property type="project" value="InterPro"/>
</dbReference>
<dbReference type="Pfam" id="PF00583">
    <property type="entry name" value="Acetyltransf_1"/>
    <property type="match status" value="1"/>
</dbReference>
<evidence type="ECO:0000256" key="1">
    <source>
        <dbReference type="ARBA" id="ARBA00022679"/>
    </source>
</evidence>
<dbReference type="PANTHER" id="PTHR43877">
    <property type="entry name" value="AMINOALKYLPHOSPHONATE N-ACETYLTRANSFERASE-RELATED-RELATED"/>
    <property type="match status" value="1"/>
</dbReference>
<dbReference type="PANTHER" id="PTHR43877:SF2">
    <property type="entry name" value="AMINOALKYLPHOSPHONATE N-ACETYLTRANSFERASE-RELATED"/>
    <property type="match status" value="1"/>
</dbReference>
<reference evidence="4 5" key="1">
    <citation type="submission" date="2020-08" db="EMBL/GenBank/DDBJ databases">
        <title>Croceimicrobium hydrocarbonivorans gen. nov., sp. nov., a novel marine bacterium isolated from a bacterial consortium that degrades polyethylene terephthalate.</title>
        <authorList>
            <person name="Liu R."/>
        </authorList>
    </citation>
    <scope>NUCLEOTIDE SEQUENCE [LARGE SCALE GENOMIC DNA]</scope>
    <source>
        <strain evidence="4 5">A20-9</strain>
    </source>
</reference>
<dbReference type="Gene3D" id="3.40.630.30">
    <property type="match status" value="1"/>
</dbReference>
<dbReference type="PROSITE" id="PS51186">
    <property type="entry name" value="GNAT"/>
    <property type="match status" value="1"/>
</dbReference>
<accession>A0A7H0VJS8</accession>
<dbReference type="AlphaFoldDB" id="A0A7H0VJS8"/>
<name>A0A7H0VJS8_9FLAO</name>
<evidence type="ECO:0000313" key="4">
    <source>
        <dbReference type="EMBL" id="QNR25976.1"/>
    </source>
</evidence>
<keyword evidence="5" id="KW-1185">Reference proteome</keyword>
<keyword evidence="2" id="KW-0012">Acyltransferase</keyword>
<evidence type="ECO:0000313" key="5">
    <source>
        <dbReference type="Proteomes" id="UP000516305"/>
    </source>
</evidence>
<dbReference type="KEGG" id="chyd:H4K34_09065"/>
<gene>
    <name evidence="4" type="ORF">H4K34_09065</name>
</gene>